<keyword evidence="1" id="KW-0175">Coiled coil</keyword>
<evidence type="ECO:0000256" key="1">
    <source>
        <dbReference type="SAM" id="Coils"/>
    </source>
</evidence>
<reference evidence="2 3" key="1">
    <citation type="journal article" date="2019" name="Sci. Rep.">
        <title>Orb-weaving spider Araneus ventricosus genome elucidates the spidroin gene catalogue.</title>
        <authorList>
            <person name="Kono N."/>
            <person name="Nakamura H."/>
            <person name="Ohtoshi R."/>
            <person name="Moran D.A.P."/>
            <person name="Shinohara A."/>
            <person name="Yoshida Y."/>
            <person name="Fujiwara M."/>
            <person name="Mori M."/>
            <person name="Tomita M."/>
            <person name="Arakawa K."/>
        </authorList>
    </citation>
    <scope>NUCLEOTIDE SEQUENCE [LARGE SCALE GENOMIC DNA]</scope>
</reference>
<sequence>FQILCIGSCGLHILNSPFKHGEKATNWNISNILSSLYWLFKYAPVRREDLMKLSSSKKFPLKFCCHRWLVNVPCAERAMEIWADICKSVSKVHSGALPKVTCKSYCIIAEAAKDKLITVKLNFFLSVAKMLQPFLVLYQSDKPLVKFLAGDLFTLVKNMLEHFKVLKHDKCKSIDSISSLCSFYFADVANFNCADKVSIGFIGDELLQKKRAKEEESDKDVLDLKRDCQRFILRMLQTLMEKCPISYSIVRNVTCFDPNKVVFHPRRCLKSLKNILSYLVDKSMIPSKDGDEILLQFKEFLDKAVKCSFSDFKTLDHKEQRLDRFLYQYFSVDKEKYRKLWHIVKMILILSHGQATVERGFSLNKALEVENLKENSYIAQRMIIEAIKEAGDVLDVPITKEMRISVQCARQQYLDYLECQKREKMEEQLNKKRKLLVEEIDFLQAKRKCLEEDVKNTHQSSDARADEGEKKKDISLFFSNQMQRKEVTEKSFELKSIGKIFLKNVRN</sequence>
<evidence type="ECO:0000313" key="3">
    <source>
        <dbReference type="Proteomes" id="UP000499080"/>
    </source>
</evidence>
<organism evidence="2 3">
    <name type="scientific">Araneus ventricosus</name>
    <name type="common">Orbweaver spider</name>
    <name type="synonym">Epeira ventricosa</name>
    <dbReference type="NCBI Taxonomy" id="182803"/>
    <lineage>
        <taxon>Eukaryota</taxon>
        <taxon>Metazoa</taxon>
        <taxon>Ecdysozoa</taxon>
        <taxon>Arthropoda</taxon>
        <taxon>Chelicerata</taxon>
        <taxon>Arachnida</taxon>
        <taxon>Araneae</taxon>
        <taxon>Araneomorphae</taxon>
        <taxon>Entelegynae</taxon>
        <taxon>Araneoidea</taxon>
        <taxon>Araneidae</taxon>
        <taxon>Araneus</taxon>
    </lineage>
</organism>
<accession>A0A4Y2HUN4</accession>
<keyword evidence="3" id="KW-1185">Reference proteome</keyword>
<dbReference type="PANTHER" id="PTHR37162">
    <property type="entry name" value="HAT FAMILY DIMERISATION DOMAINCONTAINING PROTEIN-RELATED"/>
    <property type="match status" value="1"/>
</dbReference>
<dbReference type="Proteomes" id="UP000499080">
    <property type="component" value="Unassembled WGS sequence"/>
</dbReference>
<dbReference type="OrthoDB" id="6435013at2759"/>
<comment type="caution">
    <text evidence="2">The sequence shown here is derived from an EMBL/GenBank/DDBJ whole genome shotgun (WGS) entry which is preliminary data.</text>
</comment>
<feature type="coiled-coil region" evidence="1">
    <location>
        <begin position="426"/>
        <end position="460"/>
    </location>
</feature>
<dbReference type="AlphaFoldDB" id="A0A4Y2HUN4"/>
<name>A0A4Y2HUN4_ARAVE</name>
<proteinExistence type="predicted"/>
<dbReference type="PANTHER" id="PTHR37162:SF11">
    <property type="match status" value="1"/>
</dbReference>
<gene>
    <name evidence="2" type="ORF">AVEN_254759_1</name>
</gene>
<evidence type="ECO:0000313" key="2">
    <source>
        <dbReference type="EMBL" id="GBM69080.1"/>
    </source>
</evidence>
<feature type="non-terminal residue" evidence="2">
    <location>
        <position position="1"/>
    </location>
</feature>
<protein>
    <submittedName>
        <fullName evidence="2">Uncharacterized protein</fullName>
    </submittedName>
</protein>
<dbReference type="EMBL" id="BGPR01183235">
    <property type="protein sequence ID" value="GBM69080.1"/>
    <property type="molecule type" value="Genomic_DNA"/>
</dbReference>